<protein>
    <recommendedName>
        <fullName evidence="3">Bacterial type II secretion system protein E domain-containing protein</fullName>
    </recommendedName>
</protein>
<proteinExistence type="predicted"/>
<reference evidence="4" key="1">
    <citation type="journal article" date="2015" name="Nature">
        <title>Complex archaea that bridge the gap between prokaryotes and eukaryotes.</title>
        <authorList>
            <person name="Spang A."/>
            <person name="Saw J.H."/>
            <person name="Jorgensen S.L."/>
            <person name="Zaremba-Niedzwiedzka K."/>
            <person name="Martijn J."/>
            <person name="Lind A.E."/>
            <person name="van Eijk R."/>
            <person name="Schleper C."/>
            <person name="Guy L."/>
            <person name="Ettema T.J."/>
        </authorList>
    </citation>
    <scope>NUCLEOTIDE SEQUENCE</scope>
</reference>
<dbReference type="GO" id="GO:0005886">
    <property type="term" value="C:plasma membrane"/>
    <property type="evidence" value="ECO:0007669"/>
    <property type="project" value="TreeGrafter"/>
</dbReference>
<dbReference type="GO" id="GO:0016887">
    <property type="term" value="F:ATP hydrolysis activity"/>
    <property type="evidence" value="ECO:0007669"/>
    <property type="project" value="TreeGrafter"/>
</dbReference>
<organism evidence="4">
    <name type="scientific">marine sediment metagenome</name>
    <dbReference type="NCBI Taxonomy" id="412755"/>
    <lineage>
        <taxon>unclassified sequences</taxon>
        <taxon>metagenomes</taxon>
        <taxon>ecological metagenomes</taxon>
    </lineage>
</organism>
<dbReference type="AlphaFoldDB" id="A0A0F9AXP5"/>
<comment type="caution">
    <text evidence="4">The sequence shown here is derived from an EMBL/GenBank/DDBJ whole genome shotgun (WGS) entry which is preliminary data.</text>
</comment>
<evidence type="ECO:0000256" key="1">
    <source>
        <dbReference type="ARBA" id="ARBA00022741"/>
    </source>
</evidence>
<dbReference type="PANTHER" id="PTHR30258:SF2">
    <property type="entry name" value="COMG OPERON PROTEIN 1"/>
    <property type="match status" value="1"/>
</dbReference>
<keyword evidence="1" id="KW-0547">Nucleotide-binding</keyword>
<dbReference type="FunFam" id="3.40.50.300:FF:000398">
    <property type="entry name" value="Type IV pilus assembly ATPase PilB"/>
    <property type="match status" value="1"/>
</dbReference>
<dbReference type="SMART" id="SM00382">
    <property type="entry name" value="AAA"/>
    <property type="match status" value="1"/>
</dbReference>
<name>A0A0F9AXP5_9ZZZZ</name>
<dbReference type="CDD" id="cd01129">
    <property type="entry name" value="PulE-GspE-like"/>
    <property type="match status" value="1"/>
</dbReference>
<dbReference type="Gene3D" id="3.30.450.90">
    <property type="match status" value="1"/>
</dbReference>
<gene>
    <name evidence="4" type="ORF">LCGC14_2516200</name>
</gene>
<accession>A0A0F9AXP5</accession>
<dbReference type="InterPro" id="IPR027417">
    <property type="entry name" value="P-loop_NTPase"/>
</dbReference>
<dbReference type="PROSITE" id="PS00662">
    <property type="entry name" value="T2SP_E"/>
    <property type="match status" value="1"/>
</dbReference>
<dbReference type="Gene3D" id="3.40.50.300">
    <property type="entry name" value="P-loop containing nucleotide triphosphate hydrolases"/>
    <property type="match status" value="1"/>
</dbReference>
<dbReference type="Pfam" id="PF00437">
    <property type="entry name" value="T2SSE"/>
    <property type="match status" value="1"/>
</dbReference>
<feature type="domain" description="Bacterial type II secretion system protein E" evidence="3">
    <location>
        <begin position="169"/>
        <end position="183"/>
    </location>
</feature>
<dbReference type="PANTHER" id="PTHR30258">
    <property type="entry name" value="TYPE II SECRETION SYSTEM PROTEIN GSPE-RELATED"/>
    <property type="match status" value="1"/>
</dbReference>
<sequence>MRIDGRLQEVSPPSKAMYIPTISRLKVLAKMDIAERRVPQDGAIALSLGDKRVDLRVNTVPTVYGEKMVLRILSKGAIPQDLTELGFDRTQADDFETAATSPHGLVLVTGPTGSGKSTTLYSVLNLLNKPDVNILTVEDPVEYKFEGLNQVHVRPQVGLTFASALRAFLRQDPDIIMVGEVRDQETAQICLRAALTGHLVLSTLHTNDALAAVNRLVDMGVERFLLASALRGLQAQRLVRKLCSNCKESYVLDAETAAKWGLDANRECFRAKGCPACRNTGYAGRVGLFEVIRVTPQLRDMIGAGAQPTELRGALRTQGVKLLADAGFDKVREGLTSLEEILSVCVAEFGEE</sequence>
<dbReference type="EMBL" id="LAZR01040481">
    <property type="protein sequence ID" value="KKL14384.1"/>
    <property type="molecule type" value="Genomic_DNA"/>
</dbReference>
<evidence type="ECO:0000313" key="4">
    <source>
        <dbReference type="EMBL" id="KKL14384.1"/>
    </source>
</evidence>
<evidence type="ECO:0000256" key="2">
    <source>
        <dbReference type="ARBA" id="ARBA00022840"/>
    </source>
</evidence>
<evidence type="ECO:0000259" key="3">
    <source>
        <dbReference type="PROSITE" id="PS00662"/>
    </source>
</evidence>
<dbReference type="InterPro" id="IPR001482">
    <property type="entry name" value="T2SS/T4SS_dom"/>
</dbReference>
<dbReference type="InterPro" id="IPR003593">
    <property type="entry name" value="AAA+_ATPase"/>
</dbReference>
<dbReference type="SUPFAM" id="SSF52540">
    <property type="entry name" value="P-loop containing nucleoside triphosphate hydrolases"/>
    <property type="match status" value="1"/>
</dbReference>
<feature type="non-terminal residue" evidence="4">
    <location>
        <position position="1"/>
    </location>
</feature>
<keyword evidence="2" id="KW-0067">ATP-binding</keyword>
<dbReference type="GO" id="GO:0005524">
    <property type="term" value="F:ATP binding"/>
    <property type="evidence" value="ECO:0007669"/>
    <property type="project" value="UniProtKB-KW"/>
</dbReference>